<dbReference type="InterPro" id="IPR002014">
    <property type="entry name" value="VHS_dom"/>
</dbReference>
<proteinExistence type="inferred from homology"/>
<dbReference type="Proteomes" id="UP000036987">
    <property type="component" value="Unassembled WGS sequence"/>
</dbReference>
<evidence type="ECO:0000313" key="10">
    <source>
        <dbReference type="EMBL" id="KMZ74681.1"/>
    </source>
</evidence>
<sequence length="383" mass="43136">MDKVSAFGERLKIGGSEVGRKVTAGVSSMSFKMKELFQGQNNADKIVEEATAETKDEPDWSENLEICDMINCEKINSVEIIRGVKNRIMLKNAKIQYLALVLLETLVKNCEKAFSEVAAERILDEMVKLIDDPQTVVNIRNKALVLIETWGESESELRYLPVYEETYKSLKSRGIRFPGRDNESLAPVFTPPRSVPEEEANTYVSQQPQPETPIHDFSEEQIKLAFDVARNSIELLSTVLSSAPKQDVLKDDLTTELVQQCHQSQFTIQRIIDTAGEEAVLFEALNLNDEIQKSLSKYEELDRPPMVRPEPEPAMIPVAVEPDESPRVVRDDALIRNPTNSRTKSGEEDDILHDLDEMIFGKRGGSSEGQNPKKDKNDDLISL</sequence>
<dbReference type="PANTHER" id="PTHR46646:SF1">
    <property type="entry name" value="TOM1-LIKE PROTEIN 1"/>
    <property type="match status" value="1"/>
</dbReference>
<dbReference type="PIRSF" id="PIRSF036948">
    <property type="entry name" value="TOM1"/>
    <property type="match status" value="1"/>
</dbReference>
<keyword evidence="6" id="KW-0472">Membrane</keyword>
<feature type="compositionally biased region" description="Basic and acidic residues" evidence="7">
    <location>
        <begin position="371"/>
        <end position="383"/>
    </location>
</feature>
<evidence type="ECO:0000256" key="3">
    <source>
        <dbReference type="ARBA" id="ARBA00022448"/>
    </source>
</evidence>
<dbReference type="PANTHER" id="PTHR46646">
    <property type="entry name" value="TOM1-LIKE PROTEIN 1"/>
    <property type="match status" value="1"/>
</dbReference>
<dbReference type="OrthoDB" id="2018246at2759"/>
<evidence type="ECO:0000259" key="8">
    <source>
        <dbReference type="PROSITE" id="PS50179"/>
    </source>
</evidence>
<accession>A0A0K9Q081</accession>
<reference evidence="11" key="1">
    <citation type="journal article" date="2016" name="Nature">
        <title>The genome of the seagrass Zostera marina reveals angiosperm adaptation to the sea.</title>
        <authorList>
            <person name="Olsen J.L."/>
            <person name="Rouze P."/>
            <person name="Verhelst B."/>
            <person name="Lin Y.-C."/>
            <person name="Bayer T."/>
            <person name="Collen J."/>
            <person name="Dattolo E."/>
            <person name="De Paoli E."/>
            <person name="Dittami S."/>
            <person name="Maumus F."/>
            <person name="Michel G."/>
            <person name="Kersting A."/>
            <person name="Lauritano C."/>
            <person name="Lohaus R."/>
            <person name="Toepel M."/>
            <person name="Tonon T."/>
            <person name="Vanneste K."/>
            <person name="Amirebrahimi M."/>
            <person name="Brakel J."/>
            <person name="Bostroem C."/>
            <person name="Chovatia M."/>
            <person name="Grimwood J."/>
            <person name="Jenkins J.W."/>
            <person name="Jueterbock A."/>
            <person name="Mraz A."/>
            <person name="Stam W.T."/>
            <person name="Tice H."/>
            <person name="Bornberg-Bauer E."/>
            <person name="Green P.J."/>
            <person name="Pearson G.A."/>
            <person name="Procaccini G."/>
            <person name="Duarte C.M."/>
            <person name="Schmutz J."/>
            <person name="Reusch T.B.H."/>
            <person name="Van de Peer Y."/>
        </authorList>
    </citation>
    <scope>NUCLEOTIDE SEQUENCE [LARGE SCALE GENOMIC DNA]</scope>
    <source>
        <strain evidence="11">cv. Finnish</strain>
    </source>
</reference>
<dbReference type="PROSITE" id="PS50179">
    <property type="entry name" value="VHS"/>
    <property type="match status" value="1"/>
</dbReference>
<dbReference type="EMBL" id="LFYR01000252">
    <property type="protein sequence ID" value="KMZ74681.1"/>
    <property type="molecule type" value="Genomic_DNA"/>
</dbReference>
<dbReference type="GO" id="GO:0043328">
    <property type="term" value="P:protein transport to vacuole involved in ubiquitin-dependent protein catabolic process via the multivesicular body sorting pathway"/>
    <property type="evidence" value="ECO:0007669"/>
    <property type="project" value="InterPro"/>
</dbReference>
<dbReference type="InterPro" id="IPR004152">
    <property type="entry name" value="GAT_dom"/>
</dbReference>
<evidence type="ECO:0000256" key="1">
    <source>
        <dbReference type="ARBA" id="ARBA00004170"/>
    </source>
</evidence>
<dbReference type="InterPro" id="IPR038425">
    <property type="entry name" value="GAT_sf"/>
</dbReference>
<evidence type="ECO:0000256" key="6">
    <source>
        <dbReference type="ARBA" id="ARBA00023136"/>
    </source>
</evidence>
<keyword evidence="11" id="KW-1185">Reference proteome</keyword>
<evidence type="ECO:0000256" key="7">
    <source>
        <dbReference type="SAM" id="MobiDB-lite"/>
    </source>
</evidence>
<comment type="caution">
    <text evidence="10">The sequence shown here is derived from an EMBL/GenBank/DDBJ whole genome shotgun (WGS) entry which is preliminary data.</text>
</comment>
<dbReference type="InterPro" id="IPR014645">
    <property type="entry name" value="TOM1"/>
</dbReference>
<dbReference type="GO" id="GO:0005737">
    <property type="term" value="C:cytoplasm"/>
    <property type="evidence" value="ECO:0007669"/>
    <property type="project" value="UniProtKB-ARBA"/>
</dbReference>
<dbReference type="GO" id="GO:0016020">
    <property type="term" value="C:membrane"/>
    <property type="evidence" value="ECO:0007669"/>
    <property type="project" value="UniProtKB-SubCell"/>
</dbReference>
<feature type="region of interest" description="Disordered" evidence="7">
    <location>
        <begin position="334"/>
        <end position="383"/>
    </location>
</feature>
<dbReference type="OMA" id="QPEPAMI"/>
<evidence type="ECO:0000256" key="4">
    <source>
        <dbReference type="ARBA" id="ARBA00022553"/>
    </source>
</evidence>
<dbReference type="SUPFAM" id="SSF89009">
    <property type="entry name" value="GAT-like domain"/>
    <property type="match status" value="1"/>
</dbReference>
<dbReference type="Gene3D" id="1.20.58.160">
    <property type="match status" value="1"/>
</dbReference>
<organism evidence="10 11">
    <name type="scientific">Zostera marina</name>
    <name type="common">Eelgrass</name>
    <dbReference type="NCBI Taxonomy" id="29655"/>
    <lineage>
        <taxon>Eukaryota</taxon>
        <taxon>Viridiplantae</taxon>
        <taxon>Streptophyta</taxon>
        <taxon>Embryophyta</taxon>
        <taxon>Tracheophyta</taxon>
        <taxon>Spermatophyta</taxon>
        <taxon>Magnoliopsida</taxon>
        <taxon>Liliopsida</taxon>
        <taxon>Zosteraceae</taxon>
        <taxon>Zostera</taxon>
    </lineage>
</organism>
<evidence type="ECO:0000256" key="5">
    <source>
        <dbReference type="ARBA" id="ARBA00022927"/>
    </source>
</evidence>
<dbReference type="Pfam" id="PF03127">
    <property type="entry name" value="GAT"/>
    <property type="match status" value="1"/>
</dbReference>
<feature type="domain" description="GAT" evidence="9">
    <location>
        <begin position="217"/>
        <end position="303"/>
    </location>
</feature>
<dbReference type="GO" id="GO:0035091">
    <property type="term" value="F:phosphatidylinositol binding"/>
    <property type="evidence" value="ECO:0007669"/>
    <property type="project" value="InterPro"/>
</dbReference>
<name>A0A0K9Q081_ZOSMR</name>
<evidence type="ECO:0000259" key="9">
    <source>
        <dbReference type="PROSITE" id="PS50909"/>
    </source>
</evidence>
<dbReference type="CDD" id="cd03561">
    <property type="entry name" value="VHS"/>
    <property type="match status" value="1"/>
</dbReference>
<dbReference type="InterPro" id="IPR008942">
    <property type="entry name" value="ENTH_VHS"/>
</dbReference>
<dbReference type="PROSITE" id="PS50909">
    <property type="entry name" value="GAT"/>
    <property type="match status" value="1"/>
</dbReference>
<comment type="similarity">
    <text evidence="2">Belongs to the TOM1 family.</text>
</comment>
<evidence type="ECO:0000256" key="2">
    <source>
        <dbReference type="ARBA" id="ARBA00007708"/>
    </source>
</evidence>
<dbReference type="Pfam" id="PF00790">
    <property type="entry name" value="VHS"/>
    <property type="match status" value="1"/>
</dbReference>
<keyword evidence="5" id="KW-0653">Protein transport</keyword>
<dbReference type="FunFam" id="1.25.40.90:FF:000038">
    <property type="entry name" value="TOM1-like protein 2"/>
    <property type="match status" value="1"/>
</dbReference>
<evidence type="ECO:0000313" key="11">
    <source>
        <dbReference type="Proteomes" id="UP000036987"/>
    </source>
</evidence>
<protein>
    <submittedName>
        <fullName evidence="10">Vacuolar protein sorting-associated protein 27</fullName>
    </submittedName>
</protein>
<dbReference type="SMART" id="SM00288">
    <property type="entry name" value="VHS"/>
    <property type="match status" value="1"/>
</dbReference>
<feature type="domain" description="VHS" evidence="8">
    <location>
        <begin position="50"/>
        <end position="178"/>
    </location>
</feature>
<dbReference type="AlphaFoldDB" id="A0A0K9Q081"/>
<comment type="subcellular location">
    <subcellularLocation>
        <location evidence="1">Membrane</location>
        <topology evidence="1">Peripheral membrane protein</topology>
    </subcellularLocation>
</comment>
<dbReference type="Gene3D" id="1.25.40.90">
    <property type="match status" value="1"/>
</dbReference>
<keyword evidence="3" id="KW-0813">Transport</keyword>
<gene>
    <name evidence="10" type="ORF">ZOSMA_123G00290</name>
</gene>
<dbReference type="InterPro" id="IPR044836">
    <property type="entry name" value="TOL_plant"/>
</dbReference>
<dbReference type="CDD" id="cd14231">
    <property type="entry name" value="GAT_GGA-like_plant"/>
    <property type="match status" value="1"/>
</dbReference>
<dbReference type="SUPFAM" id="SSF48464">
    <property type="entry name" value="ENTH/VHS domain"/>
    <property type="match status" value="1"/>
</dbReference>
<keyword evidence="4" id="KW-0597">Phosphoprotein</keyword>
<dbReference type="GO" id="GO:0043130">
    <property type="term" value="F:ubiquitin binding"/>
    <property type="evidence" value="ECO:0007669"/>
    <property type="project" value="InterPro"/>
</dbReference>